<dbReference type="InterPro" id="IPR050469">
    <property type="entry name" value="Diguanylate_Cyclase"/>
</dbReference>
<proteinExistence type="predicted"/>
<dbReference type="GO" id="GO:1902201">
    <property type="term" value="P:negative regulation of bacterial-type flagellum-dependent cell motility"/>
    <property type="evidence" value="ECO:0007669"/>
    <property type="project" value="TreeGrafter"/>
</dbReference>
<keyword evidence="1" id="KW-0175">Coiled coil</keyword>
<dbReference type="KEGG" id="csq:CSCA_3818"/>
<dbReference type="GO" id="GO:0052621">
    <property type="term" value="F:diguanylate cyclase activity"/>
    <property type="evidence" value="ECO:0007669"/>
    <property type="project" value="TreeGrafter"/>
</dbReference>
<dbReference type="EMBL" id="CP009933">
    <property type="protein sequence ID" value="AKA70943.1"/>
    <property type="molecule type" value="Genomic_DNA"/>
</dbReference>
<keyword evidence="2" id="KW-1133">Transmembrane helix</keyword>
<dbReference type="InterPro" id="IPR043128">
    <property type="entry name" value="Rev_trsase/Diguanyl_cyclase"/>
</dbReference>
<feature type="transmembrane region" description="Helical" evidence="2">
    <location>
        <begin position="371"/>
        <end position="390"/>
    </location>
</feature>
<keyword evidence="2" id="KW-0812">Transmembrane</keyword>
<dbReference type="GO" id="GO:0043709">
    <property type="term" value="P:cell adhesion involved in single-species biofilm formation"/>
    <property type="evidence" value="ECO:0007669"/>
    <property type="project" value="TreeGrafter"/>
</dbReference>
<dbReference type="InterPro" id="IPR000160">
    <property type="entry name" value="GGDEF_dom"/>
</dbReference>
<gene>
    <name evidence="4" type="ORF">CSCA_3818</name>
</gene>
<protein>
    <submittedName>
        <fullName evidence="4">Diguanylate cyclase</fullName>
    </submittedName>
</protein>
<organism evidence="4 5">
    <name type="scientific">Clostridium scatologenes</name>
    <dbReference type="NCBI Taxonomy" id="1548"/>
    <lineage>
        <taxon>Bacteria</taxon>
        <taxon>Bacillati</taxon>
        <taxon>Bacillota</taxon>
        <taxon>Clostridia</taxon>
        <taxon>Eubacteriales</taxon>
        <taxon>Clostridiaceae</taxon>
        <taxon>Clostridium</taxon>
    </lineage>
</organism>
<dbReference type="STRING" id="1548.CSCA_3818"/>
<keyword evidence="5" id="KW-1185">Reference proteome</keyword>
<dbReference type="GO" id="GO:0005886">
    <property type="term" value="C:plasma membrane"/>
    <property type="evidence" value="ECO:0007669"/>
    <property type="project" value="TreeGrafter"/>
</dbReference>
<evidence type="ECO:0000313" key="5">
    <source>
        <dbReference type="Proteomes" id="UP000033115"/>
    </source>
</evidence>
<dbReference type="Gene3D" id="3.30.70.270">
    <property type="match status" value="1"/>
</dbReference>
<dbReference type="CDD" id="cd01949">
    <property type="entry name" value="GGDEF"/>
    <property type="match status" value="1"/>
</dbReference>
<dbReference type="FunFam" id="3.30.70.270:FF:000001">
    <property type="entry name" value="Diguanylate cyclase domain protein"/>
    <property type="match status" value="1"/>
</dbReference>
<evidence type="ECO:0000256" key="2">
    <source>
        <dbReference type="SAM" id="Phobius"/>
    </source>
</evidence>
<dbReference type="PANTHER" id="PTHR45138">
    <property type="entry name" value="REGULATORY COMPONENTS OF SENSORY TRANSDUCTION SYSTEM"/>
    <property type="match status" value="1"/>
</dbReference>
<dbReference type="Gene3D" id="3.30.450.20">
    <property type="entry name" value="PAS domain"/>
    <property type="match status" value="2"/>
</dbReference>
<dbReference type="InterPro" id="IPR029787">
    <property type="entry name" value="Nucleotide_cyclase"/>
</dbReference>
<feature type="domain" description="GGDEF" evidence="3">
    <location>
        <begin position="504"/>
        <end position="635"/>
    </location>
</feature>
<dbReference type="PROSITE" id="PS50887">
    <property type="entry name" value="GGDEF"/>
    <property type="match status" value="1"/>
</dbReference>
<dbReference type="NCBIfam" id="TIGR00254">
    <property type="entry name" value="GGDEF"/>
    <property type="match status" value="1"/>
</dbReference>
<evidence type="ECO:0000313" key="4">
    <source>
        <dbReference type="EMBL" id="AKA70943.1"/>
    </source>
</evidence>
<accession>A0A0E3K337</accession>
<dbReference type="CDD" id="cd18774">
    <property type="entry name" value="PDC2_HK_sensor"/>
    <property type="match status" value="1"/>
</dbReference>
<evidence type="ECO:0000256" key="1">
    <source>
        <dbReference type="SAM" id="Coils"/>
    </source>
</evidence>
<dbReference type="CDD" id="cd06225">
    <property type="entry name" value="HAMP"/>
    <property type="match status" value="1"/>
</dbReference>
<evidence type="ECO:0000259" key="3">
    <source>
        <dbReference type="PROSITE" id="PS50887"/>
    </source>
</evidence>
<dbReference type="SMART" id="SM00267">
    <property type="entry name" value="GGDEF"/>
    <property type="match status" value="1"/>
</dbReference>
<dbReference type="SUPFAM" id="SSF55073">
    <property type="entry name" value="Nucleotide cyclase"/>
    <property type="match status" value="1"/>
</dbReference>
<reference evidence="4 5" key="1">
    <citation type="journal article" date="2015" name="J. Biotechnol.">
        <title>Complete genome sequence of a malodorant-producing acetogen, Clostridium scatologenes ATCC 25775(T).</title>
        <authorList>
            <person name="Zhu Z."/>
            <person name="Guo T."/>
            <person name="Zheng H."/>
            <person name="Song T."/>
            <person name="Ouyang P."/>
            <person name="Xie J."/>
        </authorList>
    </citation>
    <scope>NUCLEOTIDE SEQUENCE [LARGE SCALE GENOMIC DNA]</scope>
    <source>
        <strain evidence="4 5">ATCC 25775</strain>
    </source>
</reference>
<dbReference type="Gene3D" id="6.10.340.10">
    <property type="match status" value="1"/>
</dbReference>
<dbReference type="PANTHER" id="PTHR45138:SF9">
    <property type="entry name" value="DIGUANYLATE CYCLASE DGCM-RELATED"/>
    <property type="match status" value="1"/>
</dbReference>
<name>A0A0E3K337_CLOSL</name>
<sequence length="635" mass="73419">MKLMKLNFKNNNFSLINEILFKIFYISIGIVSIIAFISYINAYKIEKNKKLDELSYYVSERVRVDSEIFKLAEDNSKVFQKEFMKLYNSDIKVTKDEFWSYYFVDSQGATRMKKEYFDGIYTKDSNYIYGMSSFIGNNQKVDDADFQRRLVLSIKVLSKLGPAWTNRFPNVSVAFPENAGVLFYPEELWGLNAKADLRMNELGVIKSVNKKDNPERKSIWSGLYYDETAQKWTISYMHPVDFEGRHLITPGNDVYLSDLVERLIEKSADGTYNFIIRKDGYLIAHPNNPDDGKKLIGELSMDKISIPLVKEAYGLIQKNVGQDYNKVKIIESKAYDSYFAVGDFKETSWYLIRVLPMKNIRNVAHLAAMKVFIEGMAILFTILFIVYYVIKYQAERHLMKLRQAAEAVGRGEYDKVAEGKIELPMELKNEIGLLSRSFYDMSINIKNFKENLEGIVEERTKALEKANNELMKLSLLDGLTGIYNRRAFDKSINDVFLESKMKLGTFSIMMIDIDFFKSYNDRYGHTSGDEIIKMVANTFKDNVRKEGRVFRYGGEEFIAIFYNLEINMAKKVGEEIIKAIQNLNVPHEESPYEVITVSAGIAEYKNTFNSPEEIIKVVDKKLYMAKGKGRNCLEI</sequence>
<dbReference type="Proteomes" id="UP000033115">
    <property type="component" value="Chromosome"/>
</dbReference>
<feature type="coiled-coil region" evidence="1">
    <location>
        <begin position="445"/>
        <end position="476"/>
    </location>
</feature>
<dbReference type="AlphaFoldDB" id="A0A0E3K337"/>
<dbReference type="Pfam" id="PF00990">
    <property type="entry name" value="GGDEF"/>
    <property type="match status" value="1"/>
</dbReference>
<dbReference type="HOGENOM" id="CLU_430715_0_0_9"/>
<feature type="transmembrane region" description="Helical" evidence="2">
    <location>
        <begin position="20"/>
        <end position="40"/>
    </location>
</feature>
<keyword evidence="2" id="KW-0472">Membrane</keyword>